<sequence length="136" mass="15897">MLVPFTSNNEKVVMGLLSYIEEFKDYELLTEEIQKIKDGKRHLYLWKDEETDNMVGLIGFDLDSDDDTIVIRYLSLNPSFREEGLSYDLLTGVRNEFPTFTITGSIKMAPLLNKWAHKRNITQELEALRDIDFDKE</sequence>
<dbReference type="EMBL" id="JAPRFR010000002">
    <property type="protein sequence ID" value="MCZ0725951.1"/>
    <property type="molecule type" value="Genomic_DNA"/>
</dbReference>
<dbReference type="AlphaFoldDB" id="A0A9X3JFI2"/>
<keyword evidence="2" id="KW-1185">Reference proteome</keyword>
<name>A0A9X3JFI2_9LACT</name>
<comment type="caution">
    <text evidence="1">The sequence shown here is derived from an EMBL/GenBank/DDBJ whole genome shotgun (WGS) entry which is preliminary data.</text>
</comment>
<gene>
    <name evidence="1" type="ORF">OW157_05125</name>
</gene>
<dbReference type="SUPFAM" id="SSF55729">
    <property type="entry name" value="Acyl-CoA N-acyltransferases (Nat)"/>
    <property type="match status" value="1"/>
</dbReference>
<protein>
    <submittedName>
        <fullName evidence="1">Reductase</fullName>
    </submittedName>
</protein>
<evidence type="ECO:0000313" key="2">
    <source>
        <dbReference type="Proteomes" id="UP001146670"/>
    </source>
</evidence>
<reference evidence="1" key="1">
    <citation type="submission" date="2022-12" db="EMBL/GenBank/DDBJ databases">
        <title>Description and comparative metabolic analysis of Aerococcus sp. nov., isolated from the feces of a pig.</title>
        <authorList>
            <person name="Chang Y.-H."/>
        </authorList>
    </citation>
    <scope>NUCLEOTIDE SEQUENCE</scope>
    <source>
        <strain evidence="1">YH-aer222</strain>
    </source>
</reference>
<proteinExistence type="predicted"/>
<dbReference type="InterPro" id="IPR016181">
    <property type="entry name" value="Acyl_CoA_acyltransferase"/>
</dbReference>
<accession>A0A9X3JFI2</accession>
<dbReference type="RefSeq" id="WP_268752282.1">
    <property type="nucleotide sequence ID" value="NZ_JAPRFQ010000002.1"/>
</dbReference>
<organism evidence="1 2">
    <name type="scientific">Aerococcus kribbianus</name>
    <dbReference type="NCBI Taxonomy" id="2999064"/>
    <lineage>
        <taxon>Bacteria</taxon>
        <taxon>Bacillati</taxon>
        <taxon>Bacillota</taxon>
        <taxon>Bacilli</taxon>
        <taxon>Lactobacillales</taxon>
        <taxon>Aerococcaceae</taxon>
        <taxon>Aerococcus</taxon>
    </lineage>
</organism>
<dbReference type="Proteomes" id="UP001146670">
    <property type="component" value="Unassembled WGS sequence"/>
</dbReference>
<evidence type="ECO:0000313" key="1">
    <source>
        <dbReference type="EMBL" id="MCZ0725951.1"/>
    </source>
</evidence>
<dbReference type="Gene3D" id="3.40.630.30">
    <property type="match status" value="1"/>
</dbReference>